<dbReference type="AlphaFoldDB" id="A0A0H3XIM4"/>
<dbReference type="KEGG" id="seri:SERIO_v1c07680"/>
<dbReference type="GO" id="GO:0022857">
    <property type="term" value="F:transmembrane transporter activity"/>
    <property type="evidence" value="ECO:0007669"/>
    <property type="project" value="TreeGrafter"/>
</dbReference>
<comment type="subcellular location">
    <subcellularLocation>
        <location evidence="1">Cell membrane</location>
        <topology evidence="1">Multi-pass membrane protein</topology>
    </subcellularLocation>
</comment>
<feature type="transmembrane region" description="Helical" evidence="7">
    <location>
        <begin position="949"/>
        <end position="972"/>
    </location>
</feature>
<feature type="domain" description="ABC3 transporter permease C-terminal" evidence="8">
    <location>
        <begin position="958"/>
        <end position="1067"/>
    </location>
</feature>
<feature type="transmembrane region" description="Helical" evidence="7">
    <location>
        <begin position="445"/>
        <end position="465"/>
    </location>
</feature>
<keyword evidence="3 7" id="KW-0812">Transmembrane</keyword>
<dbReference type="EMBL" id="CP011856">
    <property type="protein sequence ID" value="AKM54330.1"/>
    <property type="molecule type" value="Genomic_DNA"/>
</dbReference>
<evidence type="ECO:0000313" key="9">
    <source>
        <dbReference type="EMBL" id="AKM54330.1"/>
    </source>
</evidence>
<evidence type="ECO:0000256" key="3">
    <source>
        <dbReference type="ARBA" id="ARBA00022692"/>
    </source>
</evidence>
<protein>
    <submittedName>
        <fullName evidence="9">ABC transporter permease</fullName>
    </submittedName>
</protein>
<evidence type="ECO:0000259" key="8">
    <source>
        <dbReference type="Pfam" id="PF02687"/>
    </source>
</evidence>
<keyword evidence="4 7" id="KW-1133">Transmembrane helix</keyword>
<accession>A0A0H3XIM4</accession>
<dbReference type="PANTHER" id="PTHR30572:SF4">
    <property type="entry name" value="ABC TRANSPORTER PERMEASE YTRF"/>
    <property type="match status" value="1"/>
</dbReference>
<proteinExistence type="inferred from homology"/>
<keyword evidence="5 7" id="KW-0472">Membrane</keyword>
<comment type="similarity">
    <text evidence="6">Belongs to the ABC-4 integral membrane protein family.</text>
</comment>
<feature type="transmembrane region" description="Helical" evidence="7">
    <location>
        <begin position="992"/>
        <end position="1014"/>
    </location>
</feature>
<dbReference type="InterPro" id="IPR003838">
    <property type="entry name" value="ABC3_permease_C"/>
</dbReference>
<gene>
    <name evidence="9" type="ORF">SERIO_v1c07680</name>
</gene>
<dbReference type="STRING" id="315358.SERIO_v1c07680"/>
<feature type="transmembrane region" description="Helical" evidence="7">
    <location>
        <begin position="416"/>
        <end position="439"/>
    </location>
</feature>
<name>A0A0H3XIM4_9MOLU</name>
<evidence type="ECO:0000256" key="2">
    <source>
        <dbReference type="ARBA" id="ARBA00022475"/>
    </source>
</evidence>
<dbReference type="RefSeq" id="WP_047791544.1">
    <property type="nucleotide sequence ID" value="NZ_CP011856.1"/>
</dbReference>
<feature type="transmembrane region" description="Helical" evidence="7">
    <location>
        <begin position="20"/>
        <end position="41"/>
    </location>
</feature>
<organism evidence="9 10">
    <name type="scientific">Spiroplasma eriocheiris</name>
    <dbReference type="NCBI Taxonomy" id="315358"/>
    <lineage>
        <taxon>Bacteria</taxon>
        <taxon>Bacillati</taxon>
        <taxon>Mycoplasmatota</taxon>
        <taxon>Mollicutes</taxon>
        <taxon>Entomoplasmatales</taxon>
        <taxon>Spiroplasmataceae</taxon>
        <taxon>Spiroplasma</taxon>
    </lineage>
</organism>
<dbReference type="GO" id="GO:0005886">
    <property type="term" value="C:plasma membrane"/>
    <property type="evidence" value="ECO:0007669"/>
    <property type="project" value="UniProtKB-SubCell"/>
</dbReference>
<evidence type="ECO:0000256" key="6">
    <source>
        <dbReference type="ARBA" id="ARBA00038076"/>
    </source>
</evidence>
<feature type="domain" description="ABC3 transporter permease C-terminal" evidence="8">
    <location>
        <begin position="378"/>
        <end position="497"/>
    </location>
</feature>
<evidence type="ECO:0000256" key="5">
    <source>
        <dbReference type="ARBA" id="ARBA00023136"/>
    </source>
</evidence>
<evidence type="ECO:0000313" key="10">
    <source>
        <dbReference type="Proteomes" id="UP000035661"/>
    </source>
</evidence>
<feature type="transmembrane region" description="Helical" evidence="7">
    <location>
        <begin position="373"/>
        <end position="395"/>
    </location>
</feature>
<feature type="transmembrane region" description="Helical" evidence="7">
    <location>
        <begin position="472"/>
        <end position="494"/>
    </location>
</feature>
<evidence type="ECO:0000256" key="7">
    <source>
        <dbReference type="SAM" id="Phobius"/>
    </source>
</evidence>
<dbReference type="Pfam" id="PF02687">
    <property type="entry name" value="FtsX"/>
    <property type="match status" value="2"/>
</dbReference>
<dbReference type="PANTHER" id="PTHR30572">
    <property type="entry name" value="MEMBRANE COMPONENT OF TRANSPORTER-RELATED"/>
    <property type="match status" value="1"/>
</dbReference>
<dbReference type="Proteomes" id="UP000035661">
    <property type="component" value="Chromosome"/>
</dbReference>
<reference evidence="10" key="2">
    <citation type="submission" date="2015-06" db="EMBL/GenBank/DDBJ databases">
        <title>Complete genome sequence of Spiroplasma eriocheiris TDA-040725-5 (DSM 21848).</title>
        <authorList>
            <person name="Lo W.-S."/>
            <person name="Kuo C.-H."/>
        </authorList>
    </citation>
    <scope>NUCLEOTIDE SEQUENCE [LARGE SCALE GENOMIC DNA]</scope>
    <source>
        <strain evidence="10">TDA-040725-5</strain>
    </source>
</reference>
<evidence type="ECO:0000256" key="4">
    <source>
        <dbReference type="ARBA" id="ARBA00022989"/>
    </source>
</evidence>
<keyword evidence="10" id="KW-1185">Reference proteome</keyword>
<reference evidence="9 10" key="1">
    <citation type="journal article" date="2015" name="Genome Biol. Evol.">
        <title>Found and Lost: The Fates of Horizontally Acquired Genes in Arthropod-Symbiotic Spiroplasma.</title>
        <authorList>
            <person name="Lo W.S."/>
            <person name="Gasparich G.E."/>
            <person name="Kuo C.H."/>
        </authorList>
    </citation>
    <scope>NUCLEOTIDE SEQUENCE [LARGE SCALE GENOMIC DNA]</scope>
    <source>
        <strain evidence="10">TDA-040725-5</strain>
    </source>
</reference>
<sequence>MKQIIKSYLKAYFKNWIEAIGLILFVIIIIASLAGVLSGAIQFKIKYDEITKTSKQWDYYFTTRGNYRYEFLENYYLNNYYVDENGQKITVTSDGIPMLDKNSKWWKDTLDKCGKKHDPESQKVCQLKSILSKLQVISTIRGTGKTVDGINPSTFNYLKNYNYWALNELATRFLADPVGTNRWEAAINEGLFLTTKDQIPMNYYIVPYDLINLNTNKSATINQLKLYAGRLPTNEHEIILGSVFAQKFNYHLGDTFKLSDDPQYQYQIVGFGITLDTIIRTSNGNNKTNSDSNYGQMYFSQGQIAAIADGYANNKFTNFTMNSILEYLIKMHTNALPQLFQRLQIPFLNPPDGLLAFSDSVIAQQTQAIQIQIIMYAVIGSVLLFLGFIFINYTMKKEMNKTRKQIGIFKSFGYTIHELSWVFALNFFLTMILGVSIGYLCSLSIQTYVNALYVNGLMIPFQMIYTSWPFMVILFVVIPILFALGSFLLTLLYIKKPILELTGGANSYRINYFSNFIKHLFAKTNFIFRVQLSFTLKSFGKWSAVIFIFLISSILFIIQFNVSDIFTSMITNMNINYQPGVDHRFKFPKQMIEASTVTESGGAEKLKLVNVNNTRYFPSTNVEQEPEVIKSTTEFKTMLTQLEEAKKTSPSYCAVALAQIASYHPGYKAIYVADLVQYLTLASPCLGQTIPIPDWIKNLEQLPNILDLQTTHTILAFNQVYYNPQTELPYLNLKVSSSAQENVVLNDISLVGLPSQKWNQFYRFDKVPASQVDDIFTTNLINGKIPAIISYRFAKLAHLQVNDHFNLTINNRLSKFNVPITIKGIIKNDNLKNNVFVNYDNLKNLYVDNNDRPLPVFYNSIISKEQLIDPSINIDDVIKGKTIVKFRLQNLALNFFNTDLNNSLLDILKKLVNDDDNNATLLLNPNSISTIALQQAIAKAALKLVNNSLLIMQILNGAIIFIILAVVTSSVIDEASQIILTMRALGYRPGQVNFIVIGNYVLGIILTFIISYFLTLLIWKIALDIIFTKFMVVLNIPLNWQTPLKAGVIIGVVLVLSWMLSMYLVKKRKLNELTE</sequence>
<dbReference type="PATRIC" id="fig|743698.3.peg.771"/>
<evidence type="ECO:0000256" key="1">
    <source>
        <dbReference type="ARBA" id="ARBA00004651"/>
    </source>
</evidence>
<dbReference type="InterPro" id="IPR050250">
    <property type="entry name" value="Macrolide_Exporter_MacB"/>
</dbReference>
<feature type="transmembrane region" description="Helical" evidence="7">
    <location>
        <begin position="542"/>
        <end position="562"/>
    </location>
</feature>
<feature type="transmembrane region" description="Helical" evidence="7">
    <location>
        <begin position="1046"/>
        <end position="1065"/>
    </location>
</feature>
<keyword evidence="2" id="KW-1003">Cell membrane</keyword>